<evidence type="ECO:0000313" key="9">
    <source>
        <dbReference type="EMBL" id="BDP40967.1"/>
    </source>
</evidence>
<evidence type="ECO:0000256" key="3">
    <source>
        <dbReference type="ARBA" id="ARBA00022801"/>
    </source>
</evidence>
<dbReference type="InterPro" id="IPR050131">
    <property type="entry name" value="Peptidase_S8_subtilisin-like"/>
</dbReference>
<dbReference type="PRINTS" id="PR00723">
    <property type="entry name" value="SUBTILISIN"/>
</dbReference>
<dbReference type="InterPro" id="IPR000209">
    <property type="entry name" value="Peptidase_S8/S53_dom"/>
</dbReference>
<dbReference type="Proteomes" id="UP001064971">
    <property type="component" value="Chromosome"/>
</dbReference>
<dbReference type="GO" id="GO:0006508">
    <property type="term" value="P:proteolysis"/>
    <property type="evidence" value="ECO:0007669"/>
    <property type="project" value="UniProtKB-KW"/>
</dbReference>
<gene>
    <name evidence="9" type="ORF">DAETH_09360</name>
</gene>
<evidence type="ECO:0000259" key="8">
    <source>
        <dbReference type="Pfam" id="PF00082"/>
    </source>
</evidence>
<feature type="domain" description="Peptidase S8/S53" evidence="8">
    <location>
        <begin position="190"/>
        <end position="437"/>
    </location>
</feature>
<evidence type="ECO:0000256" key="1">
    <source>
        <dbReference type="ARBA" id="ARBA00011073"/>
    </source>
</evidence>
<dbReference type="InterPro" id="IPR023827">
    <property type="entry name" value="Peptidase_S8_Asp-AS"/>
</dbReference>
<evidence type="ECO:0000313" key="10">
    <source>
        <dbReference type="Proteomes" id="UP001064971"/>
    </source>
</evidence>
<feature type="active site" description="Charge relay system" evidence="5">
    <location>
        <position position="401"/>
    </location>
</feature>
<keyword evidence="3 5" id="KW-0378">Hydrolase</keyword>
<name>A0ABM8AB37_9DEIO</name>
<feature type="chain" id="PRO_5045626320" evidence="7">
    <location>
        <begin position="32"/>
        <end position="454"/>
    </location>
</feature>
<sequence>MGYHERMKLALPLLSLTVAVALVSCGGAGNAPELPDVDETPVCSQAALPSGLPVTVAAQSTAFAGGWAAPHVPGRVLVVNREGTVSAQGLSLLSTVRTQRVTENLTLAQTPAGETDRAFAGRLAAAGLRVQPDFFYKALATPNDPGYPGNAGFEIGFTNVSQTYLTRIRASGAWNALQAAGKTPVAALTAVLDTGVDGGHPDLSGRLLDGRSFLSAEPSATVDLVGHGTASAGLIGAATNNGVGLAGVTWSGRNVLPVKVLCSAGGSTSDIAKGLNYAVEQGAKVINMSLGGPGDFGDEALDMALNSAAKKAVLVAAAGNTPNEGVYYPASNPNVIAVGAVGANDGKLACYSARPNATVTRKLDLVAPGGAASGVCEGATPEQDMLVLAPGNGYALSAGTSEAAPLVSGVAALMRAANPGLTAAQTRALLISSANSSAGLPLLDANAAVSAALR</sequence>
<dbReference type="InterPro" id="IPR036852">
    <property type="entry name" value="Peptidase_S8/S53_dom_sf"/>
</dbReference>
<proteinExistence type="inferred from homology"/>
<dbReference type="GO" id="GO:0008233">
    <property type="term" value="F:peptidase activity"/>
    <property type="evidence" value="ECO:0007669"/>
    <property type="project" value="UniProtKB-KW"/>
</dbReference>
<comment type="similarity">
    <text evidence="1 5 6">Belongs to the peptidase S8 family.</text>
</comment>
<feature type="active site" description="Charge relay system" evidence="5">
    <location>
        <position position="227"/>
    </location>
</feature>
<keyword evidence="4 5" id="KW-0720">Serine protease</keyword>
<dbReference type="PANTHER" id="PTHR43806:SF11">
    <property type="entry name" value="CEREVISIN-RELATED"/>
    <property type="match status" value="1"/>
</dbReference>
<keyword evidence="2 5" id="KW-0645">Protease</keyword>
<dbReference type="PROSITE" id="PS51257">
    <property type="entry name" value="PROKAR_LIPOPROTEIN"/>
    <property type="match status" value="1"/>
</dbReference>
<feature type="active site" description="Charge relay system" evidence="5">
    <location>
        <position position="193"/>
    </location>
</feature>
<evidence type="ECO:0000256" key="2">
    <source>
        <dbReference type="ARBA" id="ARBA00022670"/>
    </source>
</evidence>
<feature type="signal peptide" evidence="7">
    <location>
        <begin position="1"/>
        <end position="31"/>
    </location>
</feature>
<protein>
    <submittedName>
        <fullName evidence="9">Serine protease</fullName>
    </submittedName>
</protein>
<dbReference type="Gene3D" id="3.40.50.200">
    <property type="entry name" value="Peptidase S8/S53 domain"/>
    <property type="match status" value="1"/>
</dbReference>
<evidence type="ECO:0000256" key="4">
    <source>
        <dbReference type="ARBA" id="ARBA00022825"/>
    </source>
</evidence>
<reference evidence="9" key="1">
    <citation type="submission" date="2022-07" db="EMBL/GenBank/DDBJ databases">
        <title>Complete Genome Sequence of the Radioresistant Bacterium Deinococcus aetherius ST0316, Isolated from the Air Dust collected in Lower Stratosphere above Japan.</title>
        <authorList>
            <person name="Satoh K."/>
            <person name="Hagiwara K."/>
            <person name="Katsumata K."/>
            <person name="Kubo A."/>
            <person name="Yokobori S."/>
            <person name="Yamagishi A."/>
            <person name="Oono Y."/>
            <person name="Narumi I."/>
        </authorList>
    </citation>
    <scope>NUCLEOTIDE SEQUENCE</scope>
    <source>
        <strain evidence="9">ST0316</strain>
    </source>
</reference>
<dbReference type="PANTHER" id="PTHR43806">
    <property type="entry name" value="PEPTIDASE S8"/>
    <property type="match status" value="1"/>
</dbReference>
<evidence type="ECO:0000256" key="5">
    <source>
        <dbReference type="PROSITE-ProRule" id="PRU01240"/>
    </source>
</evidence>
<dbReference type="SUPFAM" id="SSF52743">
    <property type="entry name" value="Subtilisin-like"/>
    <property type="match status" value="1"/>
</dbReference>
<evidence type="ECO:0000256" key="7">
    <source>
        <dbReference type="SAM" id="SignalP"/>
    </source>
</evidence>
<dbReference type="Pfam" id="PF00082">
    <property type="entry name" value="Peptidase_S8"/>
    <property type="match status" value="1"/>
</dbReference>
<dbReference type="EMBL" id="AP026560">
    <property type="protein sequence ID" value="BDP40967.1"/>
    <property type="molecule type" value="Genomic_DNA"/>
</dbReference>
<keyword evidence="10" id="KW-1185">Reference proteome</keyword>
<accession>A0ABM8AB37</accession>
<dbReference type="InterPro" id="IPR023828">
    <property type="entry name" value="Peptidase_S8_Ser-AS"/>
</dbReference>
<dbReference type="InterPro" id="IPR015500">
    <property type="entry name" value="Peptidase_S8_subtilisin-rel"/>
</dbReference>
<dbReference type="PROSITE" id="PS51892">
    <property type="entry name" value="SUBTILASE"/>
    <property type="match status" value="1"/>
</dbReference>
<keyword evidence="7" id="KW-0732">Signal</keyword>
<evidence type="ECO:0000256" key="6">
    <source>
        <dbReference type="RuleBase" id="RU003355"/>
    </source>
</evidence>
<dbReference type="PROSITE" id="PS00136">
    <property type="entry name" value="SUBTILASE_ASP"/>
    <property type="match status" value="1"/>
</dbReference>
<dbReference type="PROSITE" id="PS00138">
    <property type="entry name" value="SUBTILASE_SER"/>
    <property type="match status" value="1"/>
</dbReference>
<organism evidence="9 10">
    <name type="scientific">Deinococcus aetherius</name>
    <dbReference type="NCBI Taxonomy" id="200252"/>
    <lineage>
        <taxon>Bacteria</taxon>
        <taxon>Thermotogati</taxon>
        <taxon>Deinococcota</taxon>
        <taxon>Deinococci</taxon>
        <taxon>Deinococcales</taxon>
        <taxon>Deinococcaceae</taxon>
        <taxon>Deinococcus</taxon>
    </lineage>
</organism>